<sequence>MSAARLLGADRLDVVGELLRGGDVLFGEHVALADVVEDSQGLGFEKFDEGRRLDQAGEGRSVHRDSGGTAHLQRGGSPRNGFGSCGTGPCHLCTPGRGSFVIDTVGTDAMLGWL</sequence>
<name>A0ABW3EIA1_9ACTN</name>
<dbReference type="Proteomes" id="UP001596972">
    <property type="component" value="Unassembled WGS sequence"/>
</dbReference>
<evidence type="ECO:0000313" key="3">
    <source>
        <dbReference type="Proteomes" id="UP001596972"/>
    </source>
</evidence>
<comment type="caution">
    <text evidence="2">The sequence shown here is derived from an EMBL/GenBank/DDBJ whole genome shotgun (WGS) entry which is preliminary data.</text>
</comment>
<accession>A0ABW3EIA1</accession>
<protein>
    <submittedName>
        <fullName evidence="2">Uncharacterized protein</fullName>
    </submittedName>
</protein>
<feature type="compositionally biased region" description="Basic and acidic residues" evidence="1">
    <location>
        <begin position="54"/>
        <end position="66"/>
    </location>
</feature>
<dbReference type="EMBL" id="JBHTJA010000002">
    <property type="protein sequence ID" value="MFD0899130.1"/>
    <property type="molecule type" value="Genomic_DNA"/>
</dbReference>
<dbReference type="RefSeq" id="WP_378295954.1">
    <property type="nucleotide sequence ID" value="NZ_JBHTJA010000002.1"/>
</dbReference>
<evidence type="ECO:0000313" key="2">
    <source>
        <dbReference type="EMBL" id="MFD0899130.1"/>
    </source>
</evidence>
<reference evidence="3" key="1">
    <citation type="journal article" date="2019" name="Int. J. Syst. Evol. Microbiol.">
        <title>The Global Catalogue of Microorganisms (GCM) 10K type strain sequencing project: providing services to taxonomists for standard genome sequencing and annotation.</title>
        <authorList>
            <consortium name="The Broad Institute Genomics Platform"/>
            <consortium name="The Broad Institute Genome Sequencing Center for Infectious Disease"/>
            <person name="Wu L."/>
            <person name="Ma J."/>
        </authorList>
    </citation>
    <scope>NUCLEOTIDE SEQUENCE [LARGE SCALE GENOMIC DNA]</scope>
    <source>
        <strain evidence="3">JCM 31202</strain>
    </source>
</reference>
<gene>
    <name evidence="2" type="ORF">ACFQ11_01830</name>
</gene>
<organism evidence="2 3">
    <name type="scientific">Actinomadura sediminis</name>
    <dbReference type="NCBI Taxonomy" id="1038904"/>
    <lineage>
        <taxon>Bacteria</taxon>
        <taxon>Bacillati</taxon>
        <taxon>Actinomycetota</taxon>
        <taxon>Actinomycetes</taxon>
        <taxon>Streptosporangiales</taxon>
        <taxon>Thermomonosporaceae</taxon>
        <taxon>Actinomadura</taxon>
    </lineage>
</organism>
<evidence type="ECO:0000256" key="1">
    <source>
        <dbReference type="SAM" id="MobiDB-lite"/>
    </source>
</evidence>
<feature type="region of interest" description="Disordered" evidence="1">
    <location>
        <begin position="54"/>
        <end position="80"/>
    </location>
</feature>
<keyword evidence="3" id="KW-1185">Reference proteome</keyword>
<proteinExistence type="predicted"/>